<proteinExistence type="predicted"/>
<protein>
    <submittedName>
        <fullName evidence="1">Uncharacterized protein</fullName>
    </submittedName>
</protein>
<name>X1EVB4_9ZZZZ</name>
<evidence type="ECO:0000313" key="1">
    <source>
        <dbReference type="EMBL" id="GAH37336.1"/>
    </source>
</evidence>
<gene>
    <name evidence="1" type="ORF">S03H2_20467</name>
</gene>
<reference evidence="1" key="1">
    <citation type="journal article" date="2014" name="Front. Microbiol.">
        <title>High frequency of phylogenetically diverse reductive dehalogenase-homologous genes in deep subseafloor sedimentary metagenomes.</title>
        <authorList>
            <person name="Kawai M."/>
            <person name="Futagami T."/>
            <person name="Toyoda A."/>
            <person name="Takaki Y."/>
            <person name="Nishi S."/>
            <person name="Hori S."/>
            <person name="Arai W."/>
            <person name="Tsubouchi T."/>
            <person name="Morono Y."/>
            <person name="Uchiyama I."/>
            <person name="Ito T."/>
            <person name="Fujiyama A."/>
            <person name="Inagaki F."/>
            <person name="Takami H."/>
        </authorList>
    </citation>
    <scope>NUCLEOTIDE SEQUENCE</scope>
    <source>
        <strain evidence="1">Expedition CK06-06</strain>
    </source>
</reference>
<accession>X1EVB4</accession>
<sequence length="43" mass="4370">CKAGPDIQDPDAAEAVRYRGLGGKLWGVRAGLGGECAVADGLR</sequence>
<dbReference type="AlphaFoldDB" id="X1EVB4"/>
<feature type="non-terminal residue" evidence="1">
    <location>
        <position position="1"/>
    </location>
</feature>
<dbReference type="EMBL" id="BARU01010792">
    <property type="protein sequence ID" value="GAH37336.1"/>
    <property type="molecule type" value="Genomic_DNA"/>
</dbReference>
<comment type="caution">
    <text evidence="1">The sequence shown here is derived from an EMBL/GenBank/DDBJ whole genome shotgun (WGS) entry which is preliminary data.</text>
</comment>
<organism evidence="1">
    <name type="scientific">marine sediment metagenome</name>
    <dbReference type="NCBI Taxonomy" id="412755"/>
    <lineage>
        <taxon>unclassified sequences</taxon>
        <taxon>metagenomes</taxon>
        <taxon>ecological metagenomes</taxon>
    </lineage>
</organism>